<reference evidence="1 2" key="1">
    <citation type="journal article" date="2015" name="Genome Announc.">
        <title>Complete Genome of Salmonella enterica Serovar Typhimurium T5-Like Siphophage Stitch.</title>
        <authorList>
            <person name="Grover J.M."/>
            <person name="Luna A.J."/>
            <person name="Wood T.L."/>
            <person name="Chamakura K.R."/>
            <person name="Kuty Everett G.F."/>
        </authorList>
    </citation>
    <scope>NUCLEOTIDE SEQUENCE [LARGE SCALE GENOMIC DNA]</scope>
</reference>
<dbReference type="OrthoDB" id="16825at10239"/>
<evidence type="ECO:0000313" key="2">
    <source>
        <dbReference type="Proteomes" id="UP000030204"/>
    </source>
</evidence>
<dbReference type="KEGG" id="vg:24598899"/>
<sequence length="98" mass="11084">MKRTVLALTLVSTSVFAAPQQELCQVQVCNKLERFTLDIWSHIKDNMGEQCFDIVLPKEQAVPGAVLSSESRWWQGSSINPTKKSVTRIKQVYQCSVQ</sequence>
<evidence type="ECO:0000313" key="1">
    <source>
        <dbReference type="EMBL" id="AIW04028.1"/>
    </source>
</evidence>
<organism evidence="1 2">
    <name type="scientific">Salmonella phage Stitch</name>
    <dbReference type="NCBI Taxonomy" id="2991861"/>
    <lineage>
        <taxon>Viruses</taxon>
        <taxon>Duplodnaviria</taxon>
        <taxon>Heunggongvirae</taxon>
        <taxon>Uroviricota</taxon>
        <taxon>Caudoviricetes</taxon>
        <taxon>Demerecviridae</taxon>
        <taxon>Markadamsvirinae</taxon>
        <taxon>Epseptimavirus</taxon>
        <taxon>Epseptimavirus stitch</taxon>
    </lineage>
</organism>
<accession>A0A0A0RWF1</accession>
<name>A0A0A0RWF1_9CAUD</name>
<dbReference type="GeneID" id="24598899"/>
<protein>
    <submittedName>
        <fullName evidence="1">Uncharacterized protein</fullName>
    </submittedName>
</protein>
<dbReference type="RefSeq" id="YP_009146018.1">
    <property type="nucleotide sequence ID" value="NC_027297.1"/>
</dbReference>
<dbReference type="Proteomes" id="UP000030204">
    <property type="component" value="Segment"/>
</dbReference>
<proteinExistence type="predicted"/>
<gene>
    <name evidence="1" type="ORF">CPT_Stitch77</name>
</gene>
<keyword evidence="2" id="KW-1185">Reference proteome</keyword>
<dbReference type="EMBL" id="KM236244">
    <property type="protein sequence ID" value="AIW04028.1"/>
    <property type="molecule type" value="Genomic_DNA"/>
</dbReference>